<protein>
    <submittedName>
        <fullName evidence="1">Uncharacterized protein</fullName>
    </submittedName>
</protein>
<dbReference type="EMBL" id="WTFF01000309">
    <property type="protein sequence ID" value="MBW5485879.1"/>
    <property type="molecule type" value="Genomic_DNA"/>
</dbReference>
<sequence length="98" mass="10184">MRLVVELPAAGPALLAATPGPVARDAVLYGRDSAVLYGRDAAAWPVLEFAARQGRGRVRVGLGDVLHLPDGRPARSSGELVARAAELLRACRATGGSR</sequence>
<comment type="caution">
    <text evidence="1">The sequence shown here is derived from an EMBL/GenBank/DDBJ whole genome shotgun (WGS) entry which is preliminary data.</text>
</comment>
<evidence type="ECO:0000313" key="2">
    <source>
        <dbReference type="Proteomes" id="UP000812013"/>
    </source>
</evidence>
<dbReference type="Proteomes" id="UP000812013">
    <property type="component" value="Unassembled WGS sequence"/>
</dbReference>
<reference evidence="1 2" key="1">
    <citation type="submission" date="2019-12" db="EMBL/GenBank/DDBJ databases">
        <title>Genome sequence of Streptomyces bambusae.</title>
        <authorList>
            <person name="Bansal K."/>
            <person name="Choksket S."/>
            <person name="Korpole S."/>
            <person name="Patil P.B."/>
        </authorList>
    </citation>
    <scope>NUCLEOTIDE SEQUENCE [LARGE SCALE GENOMIC DNA]</scope>
    <source>
        <strain evidence="1 2">SK60</strain>
    </source>
</reference>
<organism evidence="1 2">
    <name type="scientific">Streptomyces bambusae</name>
    <dbReference type="NCBI Taxonomy" id="1550616"/>
    <lineage>
        <taxon>Bacteria</taxon>
        <taxon>Bacillati</taxon>
        <taxon>Actinomycetota</taxon>
        <taxon>Actinomycetes</taxon>
        <taxon>Kitasatosporales</taxon>
        <taxon>Streptomycetaceae</taxon>
        <taxon>Streptomyces</taxon>
    </lineage>
</organism>
<evidence type="ECO:0000313" key="1">
    <source>
        <dbReference type="EMBL" id="MBW5485879.1"/>
    </source>
</evidence>
<dbReference type="Gene3D" id="3.20.20.70">
    <property type="entry name" value="Aldolase class I"/>
    <property type="match status" value="1"/>
</dbReference>
<dbReference type="InterPro" id="IPR013785">
    <property type="entry name" value="Aldolase_TIM"/>
</dbReference>
<gene>
    <name evidence="1" type="ORF">GPJ59_29430</name>
</gene>
<accession>A0ABS6ZDN2</accession>
<dbReference type="InterPro" id="IPR008567">
    <property type="entry name" value="BKACE"/>
</dbReference>
<proteinExistence type="predicted"/>
<dbReference type="Pfam" id="PF05853">
    <property type="entry name" value="BKACE"/>
    <property type="match status" value="1"/>
</dbReference>
<keyword evidence="2" id="KW-1185">Reference proteome</keyword>
<name>A0ABS6ZDN2_9ACTN</name>